<feature type="coiled-coil region" evidence="1">
    <location>
        <begin position="346"/>
        <end position="373"/>
    </location>
</feature>
<name>A0A8H5PMF7_9HYPO</name>
<accession>A0A8H5PMF7</accession>
<dbReference type="EMBL" id="JAAOAS010000054">
    <property type="protein sequence ID" value="KAF5599137.1"/>
    <property type="molecule type" value="Genomic_DNA"/>
</dbReference>
<sequence length="463" mass="51574">MNIAPSTLSEGSEAAVPAPFNKIGSASVQTYFQRIRKACGKWPWELFDEKRLSPHWTVYLLQKLHQAIKLAQSSPKISLTLVMEYLESIVKKGGEYSKLKGRDITSTIYAEKPSASLPRNGDGGGAKSSDATLVHDKIVVAPSPSPPPRPRVYQDDNRDVATPPFIDLTKSDSPEPLGNGVAGTRQTGDASRVNKRKNVNELAAGSVPAPKRQKKPRKPIHTPSGTLGTSHKDVGSKDIRDDENAQISAIQNKADCVHAQQNENKTRLRMLNSSRELLQRELNTAQTVLTRIRQDIQDSAVIRDSILRIIQRRTSEVVDGWNIALERCDKSLKIFKDDSKKNTDVLNKKKQDLKNVDEMVRLAKREIEKCAQQAKKLLAHLDESTCRKTASDGLSKTNIDNGRIRTYACEHNAYDVSEEIAGHRLNHSATLSYLIGETSGLDNTIRRHNNMGCYFIHLLEKAF</sequence>
<evidence type="ECO:0000256" key="2">
    <source>
        <dbReference type="SAM" id="MobiDB-lite"/>
    </source>
</evidence>
<evidence type="ECO:0000313" key="4">
    <source>
        <dbReference type="Proteomes" id="UP000546213"/>
    </source>
</evidence>
<evidence type="ECO:0000256" key="1">
    <source>
        <dbReference type="SAM" id="Coils"/>
    </source>
</evidence>
<comment type="caution">
    <text evidence="3">The sequence shown here is derived from an EMBL/GenBank/DDBJ whole genome shotgun (WGS) entry which is preliminary data.</text>
</comment>
<reference evidence="3 4" key="1">
    <citation type="submission" date="2020-05" db="EMBL/GenBank/DDBJ databases">
        <title>Identification and distribution of gene clusters putatively required for synthesis of sphingolipid metabolism inhibitors in phylogenetically diverse species of the filamentous fungus Fusarium.</title>
        <authorList>
            <person name="Kim H.-S."/>
            <person name="Busman M."/>
            <person name="Brown D.W."/>
            <person name="Divon H."/>
            <person name="Uhlig S."/>
            <person name="Proctor R.H."/>
        </authorList>
    </citation>
    <scope>NUCLEOTIDE SEQUENCE [LARGE SCALE GENOMIC DNA]</scope>
    <source>
        <strain evidence="3 4">NRRL 36939</strain>
    </source>
</reference>
<gene>
    <name evidence="3" type="ORF">FPCIR_2533</name>
</gene>
<feature type="region of interest" description="Disordered" evidence="2">
    <location>
        <begin position="138"/>
        <end position="237"/>
    </location>
</feature>
<dbReference type="OrthoDB" id="5070440at2759"/>
<keyword evidence="4" id="KW-1185">Reference proteome</keyword>
<dbReference type="AlphaFoldDB" id="A0A8H5PMF7"/>
<organism evidence="3 4">
    <name type="scientific">Fusarium pseudocircinatum</name>
    <dbReference type="NCBI Taxonomy" id="56676"/>
    <lineage>
        <taxon>Eukaryota</taxon>
        <taxon>Fungi</taxon>
        <taxon>Dikarya</taxon>
        <taxon>Ascomycota</taxon>
        <taxon>Pezizomycotina</taxon>
        <taxon>Sordariomycetes</taxon>
        <taxon>Hypocreomycetidae</taxon>
        <taxon>Hypocreales</taxon>
        <taxon>Nectriaceae</taxon>
        <taxon>Fusarium</taxon>
        <taxon>Fusarium fujikuroi species complex</taxon>
    </lineage>
</organism>
<feature type="compositionally biased region" description="Basic residues" evidence="2">
    <location>
        <begin position="211"/>
        <end position="220"/>
    </location>
</feature>
<dbReference type="Proteomes" id="UP000546213">
    <property type="component" value="Unassembled WGS sequence"/>
</dbReference>
<evidence type="ECO:0000313" key="3">
    <source>
        <dbReference type="EMBL" id="KAF5599137.1"/>
    </source>
</evidence>
<proteinExistence type="predicted"/>
<protein>
    <submittedName>
        <fullName evidence="3">Uncharacterized protein</fullName>
    </submittedName>
</protein>
<keyword evidence="1" id="KW-0175">Coiled coil</keyword>